<dbReference type="InterPro" id="IPR022310">
    <property type="entry name" value="NAD/GMP_synthase"/>
</dbReference>
<gene>
    <name evidence="9" type="primary">guaA</name>
    <name evidence="12" type="ORF">TSYNT_7122</name>
</gene>
<dbReference type="InterPro" id="IPR022955">
    <property type="entry name" value="GMP_synthase"/>
</dbReference>
<dbReference type="GO" id="GO:0005829">
    <property type="term" value="C:cytosol"/>
    <property type="evidence" value="ECO:0007669"/>
    <property type="project" value="TreeGrafter"/>
</dbReference>
<dbReference type="EMBL" id="DF977001">
    <property type="protein sequence ID" value="GAQ25104.1"/>
    <property type="molecule type" value="Genomic_DNA"/>
</dbReference>
<dbReference type="NCBIfam" id="NF000848">
    <property type="entry name" value="PRK00074.1"/>
    <property type="match status" value="1"/>
</dbReference>
<dbReference type="NCBIfam" id="TIGR00884">
    <property type="entry name" value="guaA_Cterm"/>
    <property type="match status" value="1"/>
</dbReference>
<feature type="domain" description="GMPS ATP-PPase" evidence="11">
    <location>
        <begin position="197"/>
        <end position="386"/>
    </location>
</feature>
<dbReference type="Proteomes" id="UP000062160">
    <property type="component" value="Unassembled WGS sequence"/>
</dbReference>
<feature type="binding site" evidence="10">
    <location>
        <begin position="224"/>
        <end position="230"/>
    </location>
    <ligand>
        <name>ATP</name>
        <dbReference type="ChEBI" id="CHEBI:30616"/>
    </ligand>
</feature>
<keyword evidence="4 9" id="KW-0547">Nucleotide-binding</keyword>
<name>A0A0U9HE54_9FIRM</name>
<dbReference type="PROSITE" id="PS51273">
    <property type="entry name" value="GATASE_TYPE_1"/>
    <property type="match status" value="1"/>
</dbReference>
<dbReference type="InterPro" id="IPR014729">
    <property type="entry name" value="Rossmann-like_a/b/a_fold"/>
</dbReference>
<keyword evidence="8 9" id="KW-0315">Glutamine amidotransferase</keyword>
<dbReference type="Pfam" id="PF00117">
    <property type="entry name" value="GATase"/>
    <property type="match status" value="1"/>
</dbReference>
<comment type="function">
    <text evidence="1 9">Catalyzes the synthesis of GMP from XMP.</text>
</comment>
<dbReference type="Gene3D" id="3.30.300.10">
    <property type="match status" value="1"/>
</dbReference>
<dbReference type="STRING" id="224999.GCA_001485475_01119"/>
<evidence type="ECO:0000256" key="9">
    <source>
        <dbReference type="HAMAP-Rule" id="MF_00344"/>
    </source>
</evidence>
<dbReference type="InterPro" id="IPR029062">
    <property type="entry name" value="Class_I_gatase-like"/>
</dbReference>
<dbReference type="Gene3D" id="3.40.50.620">
    <property type="entry name" value="HUPs"/>
    <property type="match status" value="1"/>
</dbReference>
<comment type="pathway">
    <text evidence="2 9">Purine metabolism; GMP biosynthesis; GMP from XMP (L-Gln route): step 1/1.</text>
</comment>
<evidence type="ECO:0000313" key="13">
    <source>
        <dbReference type="Proteomes" id="UP000062160"/>
    </source>
</evidence>
<protein>
    <recommendedName>
        <fullName evidence="9">GMP synthase [glutamine-hydrolyzing]</fullName>
        <ecNumber evidence="9">6.3.5.2</ecNumber>
    </recommendedName>
    <alternativeName>
        <fullName evidence="9">GMP synthetase</fullName>
    </alternativeName>
    <alternativeName>
        <fullName evidence="9">Glutamine amidotransferase</fullName>
    </alternativeName>
</protein>
<dbReference type="SUPFAM" id="SSF52402">
    <property type="entry name" value="Adenine nucleotide alpha hydrolases-like"/>
    <property type="match status" value="1"/>
</dbReference>
<dbReference type="Pfam" id="PF02540">
    <property type="entry name" value="NAD_synthase"/>
    <property type="match status" value="1"/>
</dbReference>
<dbReference type="PANTHER" id="PTHR11922:SF2">
    <property type="entry name" value="GMP SYNTHASE [GLUTAMINE-HYDROLYZING]"/>
    <property type="match status" value="1"/>
</dbReference>
<dbReference type="InterPro" id="IPR001674">
    <property type="entry name" value="GMP_synth_C"/>
</dbReference>
<evidence type="ECO:0000256" key="4">
    <source>
        <dbReference type="ARBA" id="ARBA00022741"/>
    </source>
</evidence>
<keyword evidence="7 9" id="KW-0067">ATP-binding</keyword>
<dbReference type="InterPro" id="IPR017926">
    <property type="entry name" value="GATASE"/>
</dbReference>
<dbReference type="PANTHER" id="PTHR11922">
    <property type="entry name" value="GMP SYNTHASE-RELATED"/>
    <property type="match status" value="1"/>
</dbReference>
<evidence type="ECO:0000256" key="7">
    <source>
        <dbReference type="ARBA" id="ARBA00022840"/>
    </source>
</evidence>
<dbReference type="FunFam" id="3.40.50.620:FF:000001">
    <property type="entry name" value="GMP synthase [glutamine-hydrolyzing]"/>
    <property type="match status" value="1"/>
</dbReference>
<dbReference type="GO" id="GO:0003921">
    <property type="term" value="F:GMP synthase activity"/>
    <property type="evidence" value="ECO:0007669"/>
    <property type="project" value="InterPro"/>
</dbReference>
<feature type="active site" evidence="9">
    <location>
        <position position="170"/>
    </location>
</feature>
<evidence type="ECO:0000313" key="12">
    <source>
        <dbReference type="EMBL" id="GAQ25104.1"/>
    </source>
</evidence>
<dbReference type="EC" id="6.3.5.2" evidence="9"/>
<evidence type="ECO:0000259" key="11">
    <source>
        <dbReference type="PROSITE" id="PS51553"/>
    </source>
</evidence>
<dbReference type="CDD" id="cd01742">
    <property type="entry name" value="GATase1_GMP_Synthase"/>
    <property type="match status" value="1"/>
</dbReference>
<dbReference type="NCBIfam" id="TIGR00888">
    <property type="entry name" value="guaA_Nterm"/>
    <property type="match status" value="1"/>
</dbReference>
<organism evidence="12">
    <name type="scientific">Tepidanaerobacter syntrophicus</name>
    <dbReference type="NCBI Taxonomy" id="224999"/>
    <lineage>
        <taxon>Bacteria</taxon>
        <taxon>Bacillati</taxon>
        <taxon>Bacillota</taxon>
        <taxon>Clostridia</taxon>
        <taxon>Thermosediminibacterales</taxon>
        <taxon>Tepidanaerobacteraceae</taxon>
        <taxon>Tepidanaerobacter</taxon>
    </lineage>
</organism>
<comment type="catalytic activity">
    <reaction evidence="9">
        <text>XMP + L-glutamine + ATP + H2O = GMP + L-glutamate + AMP + diphosphate + 2 H(+)</text>
        <dbReference type="Rhea" id="RHEA:11680"/>
        <dbReference type="ChEBI" id="CHEBI:15377"/>
        <dbReference type="ChEBI" id="CHEBI:15378"/>
        <dbReference type="ChEBI" id="CHEBI:29985"/>
        <dbReference type="ChEBI" id="CHEBI:30616"/>
        <dbReference type="ChEBI" id="CHEBI:33019"/>
        <dbReference type="ChEBI" id="CHEBI:57464"/>
        <dbReference type="ChEBI" id="CHEBI:58115"/>
        <dbReference type="ChEBI" id="CHEBI:58359"/>
        <dbReference type="ChEBI" id="CHEBI:456215"/>
        <dbReference type="EC" id="6.3.5.2"/>
    </reaction>
</comment>
<dbReference type="GO" id="GO:0005524">
    <property type="term" value="F:ATP binding"/>
    <property type="evidence" value="ECO:0007669"/>
    <property type="project" value="UniProtKB-UniRule"/>
</dbReference>
<feature type="active site" evidence="9">
    <location>
        <position position="172"/>
    </location>
</feature>
<evidence type="ECO:0000256" key="5">
    <source>
        <dbReference type="ARBA" id="ARBA00022749"/>
    </source>
</evidence>
<dbReference type="UniPathway" id="UPA00189">
    <property type="reaction ID" value="UER00296"/>
</dbReference>
<accession>A0A0U9HE54</accession>
<dbReference type="CDD" id="cd01997">
    <property type="entry name" value="GMP_synthase_C"/>
    <property type="match status" value="1"/>
</dbReference>
<dbReference type="HAMAP" id="MF_00344">
    <property type="entry name" value="GMP_synthase"/>
    <property type="match status" value="1"/>
</dbReference>
<evidence type="ECO:0000256" key="3">
    <source>
        <dbReference type="ARBA" id="ARBA00022598"/>
    </source>
</evidence>
<dbReference type="InterPro" id="IPR025777">
    <property type="entry name" value="GMPS_ATP_PPase_dom"/>
</dbReference>
<sequence>MERARETVIILDFGGKYAQMVARRVREAQVYCELLPYSTSLEKILEKQPKAIILAGGPMSVYSENAPFCDENIFRSDIPVLAIGYGMQLMLKTFGAKIEASGSWESGVSELIIDMPKGLFQGIDGKITVVMDSGDLPSSLPEEFEVLAHTKKTQFAAIGNGKNLYGIQFHPEESLTQCGREILNNFLFGIAKCSGTWSTKAFIEEQVNLIKEKVGDKKAICALSGGIDSSVSAVLVHKAIGDNLTCIFVDHGLMRKNEPEQVIKTFRDKFHMNLIAINASKRFLDKLKGVTDPEMKRKIVGEEFIRVFEEEASKLGKIDFLVQGTIYPDIIESVNPIAGAVKSHHNVGGLPENVNFELIEPLKELFKDEVRKIGLELGIPEEIVYRHPFPGPGLGVRVLGEVTEEKLNIVREADFIVTDEIKKAGLYRELWQAFAILPNIQSVGVTADKRTYKHTIAVRAIISEDAMTAEWAKLPHDLLDRISKRITSEVEDANRVVYDITSKPPATIEWE</sequence>
<dbReference type="SUPFAM" id="SSF52317">
    <property type="entry name" value="Class I glutamine amidotransferase-like"/>
    <property type="match status" value="1"/>
</dbReference>
<comment type="caution">
    <text evidence="9">Lacks conserved residue(s) required for the propagation of feature annotation.</text>
</comment>
<keyword evidence="6 9" id="KW-0658">Purine biosynthesis</keyword>
<dbReference type="Pfam" id="PF00958">
    <property type="entry name" value="GMP_synt_C"/>
    <property type="match status" value="1"/>
</dbReference>
<dbReference type="FunFam" id="3.30.300.10:FF:000002">
    <property type="entry name" value="GMP synthase [glutamine-hydrolyzing]"/>
    <property type="match status" value="1"/>
</dbReference>
<dbReference type="RefSeq" id="WP_059032520.1">
    <property type="nucleotide sequence ID" value="NZ_BSDW01000001.1"/>
</dbReference>
<keyword evidence="3 9" id="KW-0436">Ligase</keyword>
<dbReference type="AlphaFoldDB" id="A0A0U9HE54"/>
<proteinExistence type="inferred from homology"/>
<dbReference type="PROSITE" id="PS51553">
    <property type="entry name" value="GMPS_ATP_PPASE"/>
    <property type="match status" value="1"/>
</dbReference>
<dbReference type="Gene3D" id="3.40.50.880">
    <property type="match status" value="1"/>
</dbReference>
<evidence type="ECO:0000256" key="1">
    <source>
        <dbReference type="ARBA" id="ARBA00002332"/>
    </source>
</evidence>
<keyword evidence="5 9" id="KW-0332">GMP biosynthesis</keyword>
<reference evidence="12" key="1">
    <citation type="journal article" date="2016" name="Genome Announc.">
        <title>Draft Genome Sequence of the Syntrophic Lactate-Degrading Bacterium Tepidanaerobacter syntrophicus JLT.</title>
        <authorList>
            <person name="Matsuura N."/>
            <person name="Ohashi A."/>
            <person name="Tourlousse D.M."/>
            <person name="Sekiguchi Y."/>
        </authorList>
    </citation>
    <scope>NUCLEOTIDE SEQUENCE [LARGE SCALE GENOMIC DNA]</scope>
    <source>
        <strain evidence="12">JL</strain>
    </source>
</reference>
<dbReference type="SUPFAM" id="SSF54810">
    <property type="entry name" value="GMP synthetase C-terminal dimerisation domain"/>
    <property type="match status" value="1"/>
</dbReference>
<evidence type="ECO:0000256" key="8">
    <source>
        <dbReference type="ARBA" id="ARBA00022962"/>
    </source>
</evidence>
<keyword evidence="13" id="KW-1185">Reference proteome</keyword>
<evidence type="ECO:0000256" key="6">
    <source>
        <dbReference type="ARBA" id="ARBA00022755"/>
    </source>
</evidence>
<dbReference type="InterPro" id="IPR004739">
    <property type="entry name" value="GMP_synth_GATase"/>
</dbReference>
<dbReference type="OrthoDB" id="9802219at2"/>
<comment type="subunit">
    <text evidence="9">Homodimer.</text>
</comment>
<evidence type="ECO:0000256" key="10">
    <source>
        <dbReference type="PROSITE-ProRule" id="PRU00886"/>
    </source>
</evidence>
<evidence type="ECO:0000256" key="2">
    <source>
        <dbReference type="ARBA" id="ARBA00005153"/>
    </source>
</evidence>